<protein>
    <recommendedName>
        <fullName evidence="3">Tetratricopeptide repeat protein</fullName>
    </recommendedName>
</protein>
<accession>A0ABY4KPD2</accession>
<evidence type="ECO:0000313" key="1">
    <source>
        <dbReference type="EMBL" id="UPQ82275.1"/>
    </source>
</evidence>
<dbReference type="SUPFAM" id="SSF48452">
    <property type="entry name" value="TPR-like"/>
    <property type="match status" value="1"/>
</dbReference>
<organism evidence="1 2">
    <name type="scientific">Pseudomonas knackmussii</name>
    <dbReference type="NCBI Taxonomy" id="65741"/>
    <lineage>
        <taxon>Bacteria</taxon>
        <taxon>Pseudomonadati</taxon>
        <taxon>Pseudomonadota</taxon>
        <taxon>Gammaproteobacteria</taxon>
        <taxon>Pseudomonadales</taxon>
        <taxon>Pseudomonadaceae</taxon>
        <taxon>Pseudomonas</taxon>
    </lineage>
</organism>
<dbReference type="EMBL" id="CP096208">
    <property type="protein sequence ID" value="UPQ82275.1"/>
    <property type="molecule type" value="Genomic_DNA"/>
</dbReference>
<dbReference type="Gene3D" id="1.25.40.10">
    <property type="entry name" value="Tetratricopeptide repeat domain"/>
    <property type="match status" value="1"/>
</dbReference>
<name>A0ABY4KPD2_9PSED</name>
<dbReference type="InterPro" id="IPR011990">
    <property type="entry name" value="TPR-like_helical_dom_sf"/>
</dbReference>
<gene>
    <name evidence="1" type="ORF">M0M42_18060</name>
</gene>
<evidence type="ECO:0008006" key="3">
    <source>
        <dbReference type="Google" id="ProtNLM"/>
    </source>
</evidence>
<proteinExistence type="predicted"/>
<dbReference type="Proteomes" id="UP000831189">
    <property type="component" value="Chromosome"/>
</dbReference>
<reference evidence="1 2" key="1">
    <citation type="submission" date="2022-04" db="EMBL/GenBank/DDBJ databases">
        <title>Pseudomonas knackmussii B09-2.</title>
        <authorList>
            <person name="Deng Y."/>
        </authorList>
    </citation>
    <scope>NUCLEOTIDE SEQUENCE [LARGE SCALE GENOMIC DNA]</scope>
    <source>
        <strain evidence="1 2">B09-2</strain>
    </source>
</reference>
<keyword evidence="2" id="KW-1185">Reference proteome</keyword>
<sequence>MNFLKSLIILILLVNNSVAEELFKHLSPSFLGSHEIHFSYTATDGGEKALTAELIQEGGQRMALPVRCEPEGGEPSLSSSYSLALPDGPNALVITCAYDLDHSGLGLKGTQYISYVLKEASESIERMETLEQLISGYEGTAEAKERQYYFYPTSELAKQKLKDGKIDSPKLIHQIILTRLANRDYKAIRTYASNKNVEEIIRKPPSGARDISIYNDIGYALAEANEFDLALCVLRNVEEVSPERTVLMLNLADVLWEKGLQEEAKKYYQKYYSKMENSGKERLIPIRVTVRLPRQ</sequence>
<evidence type="ECO:0000313" key="2">
    <source>
        <dbReference type="Proteomes" id="UP000831189"/>
    </source>
</evidence>